<name>A0A075AG85_OPIVI</name>
<keyword evidence="3" id="KW-1185">Reference proteome</keyword>
<evidence type="ECO:0000313" key="2">
    <source>
        <dbReference type="EMBL" id="KER28499.1"/>
    </source>
</evidence>
<reference evidence="2 3" key="1">
    <citation type="submission" date="2013-11" db="EMBL/GenBank/DDBJ databases">
        <title>Opisthorchis viverrini - life in the bile duct.</title>
        <authorList>
            <person name="Young N.D."/>
            <person name="Nagarajan N."/>
            <person name="Lin S.J."/>
            <person name="Korhonen P.K."/>
            <person name="Jex A.R."/>
            <person name="Hall R.S."/>
            <person name="Safavi-Hemami H."/>
            <person name="Kaewkong W."/>
            <person name="Bertrand D."/>
            <person name="Gao S."/>
            <person name="Seet Q."/>
            <person name="Wongkham S."/>
            <person name="Teh B.T."/>
            <person name="Wongkham C."/>
            <person name="Intapan P.M."/>
            <person name="Maleewong W."/>
            <person name="Yang X."/>
            <person name="Hu M."/>
            <person name="Wang Z."/>
            <person name="Hofmann A."/>
            <person name="Sternberg P.W."/>
            <person name="Tan P."/>
            <person name="Wang J."/>
            <person name="Gasser R.B."/>
        </authorList>
    </citation>
    <scope>NUCLEOTIDE SEQUENCE [LARGE SCALE GENOMIC DNA]</scope>
</reference>
<sequence length="137" mass="15593">MGRYAVGMRASRCLALCSFLMCIATNTTSYESANLLTTGSWFEPDIVYSRPHSVKKDPLVEEVELVNCNPQYAAFLSLAERKKPFLLCIWHPDHKISQGKFMVVRVAAPQDETHSRLILLGAKRPYQNNSVKFQRML</sequence>
<dbReference type="CTD" id="20318902"/>
<evidence type="ECO:0000313" key="3">
    <source>
        <dbReference type="Proteomes" id="UP000054324"/>
    </source>
</evidence>
<dbReference type="RefSeq" id="XP_009167788.1">
    <property type="nucleotide sequence ID" value="XM_009169524.1"/>
</dbReference>
<dbReference type="Proteomes" id="UP000054324">
    <property type="component" value="Unassembled WGS sequence"/>
</dbReference>
<evidence type="ECO:0000256" key="1">
    <source>
        <dbReference type="SAM" id="SignalP"/>
    </source>
</evidence>
<feature type="signal peptide" evidence="1">
    <location>
        <begin position="1"/>
        <end position="29"/>
    </location>
</feature>
<organism evidence="2 3">
    <name type="scientific">Opisthorchis viverrini</name>
    <name type="common">Southeast Asian liver fluke</name>
    <dbReference type="NCBI Taxonomy" id="6198"/>
    <lineage>
        <taxon>Eukaryota</taxon>
        <taxon>Metazoa</taxon>
        <taxon>Spiralia</taxon>
        <taxon>Lophotrochozoa</taxon>
        <taxon>Platyhelminthes</taxon>
        <taxon>Trematoda</taxon>
        <taxon>Digenea</taxon>
        <taxon>Opisthorchiida</taxon>
        <taxon>Opisthorchiata</taxon>
        <taxon>Opisthorchiidae</taxon>
        <taxon>Opisthorchis</taxon>
    </lineage>
</organism>
<proteinExistence type="predicted"/>
<gene>
    <name evidence="2" type="ORF">T265_04720</name>
</gene>
<feature type="chain" id="PRO_5001704597" evidence="1">
    <location>
        <begin position="30"/>
        <end position="137"/>
    </location>
</feature>
<keyword evidence="1" id="KW-0732">Signal</keyword>
<dbReference type="EMBL" id="KL596698">
    <property type="protein sequence ID" value="KER28499.1"/>
    <property type="molecule type" value="Genomic_DNA"/>
</dbReference>
<accession>A0A075AG85</accession>
<dbReference type="KEGG" id="ovi:T265_04720"/>
<protein>
    <submittedName>
        <fullName evidence="2">Uncharacterized protein</fullName>
    </submittedName>
</protein>
<dbReference type="AlphaFoldDB" id="A0A075AG85"/>
<dbReference type="GeneID" id="20318902"/>